<accession>A0AAW0KXA5</accession>
<keyword evidence="3" id="KW-1185">Reference proteome</keyword>
<reference evidence="2 3" key="1">
    <citation type="journal article" date="2018" name="Sci. Data">
        <title>The draft genome sequence of cork oak.</title>
        <authorList>
            <person name="Ramos A.M."/>
            <person name="Usie A."/>
            <person name="Barbosa P."/>
            <person name="Barros P.M."/>
            <person name="Capote T."/>
            <person name="Chaves I."/>
            <person name="Simoes F."/>
            <person name="Abreu I."/>
            <person name="Carrasquinho I."/>
            <person name="Faro C."/>
            <person name="Guimaraes J.B."/>
            <person name="Mendonca D."/>
            <person name="Nobrega F."/>
            <person name="Rodrigues L."/>
            <person name="Saibo N.J.M."/>
            <person name="Varela M.C."/>
            <person name="Egas C."/>
            <person name="Matos J."/>
            <person name="Miguel C.M."/>
            <person name="Oliveira M.M."/>
            <person name="Ricardo C.P."/>
            <person name="Goncalves S."/>
        </authorList>
    </citation>
    <scope>NUCLEOTIDE SEQUENCE [LARGE SCALE GENOMIC DNA]</scope>
    <source>
        <strain evidence="3">cv. HL8</strain>
    </source>
</reference>
<comment type="caution">
    <text evidence="2">The sequence shown here is derived from an EMBL/GenBank/DDBJ whole genome shotgun (WGS) entry which is preliminary data.</text>
</comment>
<dbReference type="AlphaFoldDB" id="A0AAW0KXA5"/>
<evidence type="ECO:0000313" key="3">
    <source>
        <dbReference type="Proteomes" id="UP000237347"/>
    </source>
</evidence>
<dbReference type="EMBL" id="PKMF04000196">
    <property type="protein sequence ID" value="KAK7843817.1"/>
    <property type="molecule type" value="Genomic_DNA"/>
</dbReference>
<evidence type="ECO:0000256" key="1">
    <source>
        <dbReference type="SAM" id="MobiDB-lite"/>
    </source>
</evidence>
<evidence type="ECO:0000313" key="2">
    <source>
        <dbReference type="EMBL" id="KAK7843817.1"/>
    </source>
</evidence>
<feature type="compositionally biased region" description="Low complexity" evidence="1">
    <location>
        <begin position="56"/>
        <end position="65"/>
    </location>
</feature>
<feature type="region of interest" description="Disordered" evidence="1">
    <location>
        <begin position="53"/>
        <end position="80"/>
    </location>
</feature>
<proteinExistence type="predicted"/>
<gene>
    <name evidence="2" type="ORF">CFP56_011876</name>
</gene>
<dbReference type="Proteomes" id="UP000237347">
    <property type="component" value="Unassembled WGS sequence"/>
</dbReference>
<sequence>MELNMDEKMVGAEVEPWFKPKKGGLIPPKRKLVKRMMFELIVKSIATLLCLHHHPSSSSSSSSSSVEMTSTPLKKSSKNLKNMKIFPNEGHQLSAPLYPDDLS</sequence>
<protein>
    <submittedName>
        <fullName evidence="2">Uncharacterized protein</fullName>
    </submittedName>
</protein>
<organism evidence="2 3">
    <name type="scientific">Quercus suber</name>
    <name type="common">Cork oak</name>
    <dbReference type="NCBI Taxonomy" id="58331"/>
    <lineage>
        <taxon>Eukaryota</taxon>
        <taxon>Viridiplantae</taxon>
        <taxon>Streptophyta</taxon>
        <taxon>Embryophyta</taxon>
        <taxon>Tracheophyta</taxon>
        <taxon>Spermatophyta</taxon>
        <taxon>Magnoliopsida</taxon>
        <taxon>eudicotyledons</taxon>
        <taxon>Gunneridae</taxon>
        <taxon>Pentapetalae</taxon>
        <taxon>rosids</taxon>
        <taxon>fabids</taxon>
        <taxon>Fagales</taxon>
        <taxon>Fagaceae</taxon>
        <taxon>Quercus</taxon>
    </lineage>
</organism>
<name>A0AAW0KXA5_QUESU</name>